<evidence type="ECO:0000313" key="8">
    <source>
        <dbReference type="Proteomes" id="UP000294229"/>
    </source>
</evidence>
<evidence type="ECO:0000256" key="1">
    <source>
        <dbReference type="ARBA" id="ARBA00001974"/>
    </source>
</evidence>
<keyword evidence="3" id="KW-0285">Flavoprotein</keyword>
<dbReference type="GO" id="GO:0019646">
    <property type="term" value="P:aerobic electron transport chain"/>
    <property type="evidence" value="ECO:0007669"/>
    <property type="project" value="TreeGrafter"/>
</dbReference>
<dbReference type="PANTHER" id="PTHR42913">
    <property type="entry name" value="APOPTOSIS-INDUCING FACTOR 1"/>
    <property type="match status" value="1"/>
</dbReference>
<dbReference type="Gene3D" id="3.50.50.100">
    <property type="match status" value="1"/>
</dbReference>
<comment type="caution">
    <text evidence="7">The sequence shown here is derived from an EMBL/GenBank/DDBJ whole genome shotgun (WGS) entry which is preliminary data.</text>
</comment>
<comment type="cofactor">
    <cofactor evidence="1">
        <name>FAD</name>
        <dbReference type="ChEBI" id="CHEBI:57692"/>
    </cofactor>
</comment>
<feature type="domain" description="FAD/NAD(P)-binding" evidence="6">
    <location>
        <begin position="19"/>
        <end position="362"/>
    </location>
</feature>
<dbReference type="PRINTS" id="PR00411">
    <property type="entry name" value="PNDRDTASEI"/>
</dbReference>
<dbReference type="SUPFAM" id="SSF51905">
    <property type="entry name" value="FAD/NAD(P)-binding domain"/>
    <property type="match status" value="1"/>
</dbReference>
<keyword evidence="5" id="KW-0560">Oxidoreductase</keyword>
<evidence type="ECO:0000256" key="4">
    <source>
        <dbReference type="ARBA" id="ARBA00022827"/>
    </source>
</evidence>
<gene>
    <name evidence="7" type="ORF">EIG79_10810</name>
</gene>
<dbReference type="Proteomes" id="UP000294229">
    <property type="component" value="Unassembled WGS sequence"/>
</dbReference>
<proteinExistence type="inferred from homology"/>
<dbReference type="InterPro" id="IPR051169">
    <property type="entry name" value="NADH-Q_oxidoreductase"/>
</dbReference>
<evidence type="ECO:0000256" key="3">
    <source>
        <dbReference type="ARBA" id="ARBA00022630"/>
    </source>
</evidence>
<accession>A0A8B3T888</accession>
<dbReference type="EMBL" id="RQXS01000075">
    <property type="protein sequence ID" value="RZN56031.1"/>
    <property type="molecule type" value="Genomic_DNA"/>
</dbReference>
<dbReference type="OrthoDB" id="9781621at2"/>
<evidence type="ECO:0000256" key="2">
    <source>
        <dbReference type="ARBA" id="ARBA00005272"/>
    </source>
</evidence>
<keyword evidence="4" id="KW-0274">FAD</keyword>
<evidence type="ECO:0000256" key="5">
    <source>
        <dbReference type="ARBA" id="ARBA00023002"/>
    </source>
</evidence>
<comment type="similarity">
    <text evidence="2">Belongs to the NADH dehydrogenase family.</text>
</comment>
<dbReference type="Pfam" id="PF07992">
    <property type="entry name" value="Pyr_redox_2"/>
    <property type="match status" value="1"/>
</dbReference>
<organism evidence="7 8">
    <name type="scientific">Avibacterium paragallinarum</name>
    <name type="common">Haemophilus gallinarum</name>
    <dbReference type="NCBI Taxonomy" id="728"/>
    <lineage>
        <taxon>Bacteria</taxon>
        <taxon>Pseudomonadati</taxon>
        <taxon>Pseudomonadota</taxon>
        <taxon>Gammaproteobacteria</taxon>
        <taxon>Pasteurellales</taxon>
        <taxon>Pasteurellaceae</taxon>
        <taxon>Avibacterium</taxon>
    </lineage>
</organism>
<evidence type="ECO:0000313" key="7">
    <source>
        <dbReference type="EMBL" id="RZN56031.1"/>
    </source>
</evidence>
<sequence length="454" mass="50285">MFISYFYLHFLLGTFMQKNIVIVGGGAGGLELATSLGNKLGKQAKVTLIDRNATHLWKPLLHEVATGTLDVGTDAVSYRAQAYQNHFHFEQGTITRLDRTNKYVELAPMMNQEGELIVLARRIPYDYLVIAIGSKSNDFNTKGVAEHCIFLDNAEQAQRFQNKMLSLFLRFSENRVLDDIGEESQKQPLVEEGKINIAIVGAGATGVELTAELYSATKYLSHYGYGDIDTSCLQVTLIEAGNRLLPALPEKVSNAVYEELEQLGVKIKLNTMIVEATAQGLVTKSGEVIAADLMVWAAGVRASKVTQQFDGLALNRNNQIEIKPTLQSTVDESIFAIGDCAFLMQENGTPVPPRAQAAHQMAKVCAKNVVAIFQHKPLRDFHYNDKGSLVSLSKFTTVGALFDNKMMIEGLFARLAYLSLYRMHQHALFGCIKTGLMILIGRINRILKPMLKLH</sequence>
<dbReference type="PRINTS" id="PR00368">
    <property type="entry name" value="FADPNR"/>
</dbReference>
<evidence type="ECO:0000259" key="6">
    <source>
        <dbReference type="Pfam" id="PF07992"/>
    </source>
</evidence>
<protein>
    <submittedName>
        <fullName evidence="7">NAD(P)/FAD-dependent oxidoreductase</fullName>
    </submittedName>
</protein>
<reference evidence="7 8" key="1">
    <citation type="submission" date="2018-11" db="EMBL/GenBank/DDBJ databases">
        <title>Sequencing Av. paragallinarum serogroups.</title>
        <authorList>
            <person name="Hellmuth J.E."/>
            <person name="Boucher C.E."/>
            <person name="Cason E.D."/>
        </authorList>
    </citation>
    <scope>NUCLEOTIDE SEQUENCE [LARGE SCALE GENOMIC DNA]</scope>
    <source>
        <strain evidence="7 8">SA-3</strain>
    </source>
</reference>
<dbReference type="GO" id="GO:0003955">
    <property type="term" value="F:NAD(P)H dehydrogenase (quinone) activity"/>
    <property type="evidence" value="ECO:0007669"/>
    <property type="project" value="TreeGrafter"/>
</dbReference>
<dbReference type="AlphaFoldDB" id="A0A8B3T888"/>
<name>A0A8B3T888_AVIPA</name>
<dbReference type="InterPro" id="IPR023753">
    <property type="entry name" value="FAD/NAD-binding_dom"/>
</dbReference>
<dbReference type="InterPro" id="IPR036188">
    <property type="entry name" value="FAD/NAD-bd_sf"/>
</dbReference>
<dbReference type="PANTHER" id="PTHR42913:SF3">
    <property type="entry name" value="64 KDA MITOCHONDRIAL NADH DEHYDROGENASE (EUROFUNG)"/>
    <property type="match status" value="1"/>
</dbReference>